<sequence length="25" mass="2866">MSFHSVSRLHSVVYQCIRPKSGFIS</sequence>
<name>A0A0E9V1W7_ANGAN</name>
<accession>A0A0E9V1W7</accession>
<evidence type="ECO:0000313" key="1">
    <source>
        <dbReference type="EMBL" id="JAH71425.1"/>
    </source>
</evidence>
<reference evidence="1" key="2">
    <citation type="journal article" date="2015" name="Fish Shellfish Immunol.">
        <title>Early steps in the European eel (Anguilla anguilla)-Vibrio vulnificus interaction in the gills: Role of the RtxA13 toxin.</title>
        <authorList>
            <person name="Callol A."/>
            <person name="Pajuelo D."/>
            <person name="Ebbesson L."/>
            <person name="Teles M."/>
            <person name="MacKenzie S."/>
            <person name="Amaro C."/>
        </authorList>
    </citation>
    <scope>NUCLEOTIDE SEQUENCE</scope>
</reference>
<reference evidence="1" key="1">
    <citation type="submission" date="2014-11" db="EMBL/GenBank/DDBJ databases">
        <authorList>
            <person name="Amaro Gonzalez C."/>
        </authorList>
    </citation>
    <scope>NUCLEOTIDE SEQUENCE</scope>
</reference>
<protein>
    <submittedName>
        <fullName evidence="1">Uncharacterized protein</fullName>
    </submittedName>
</protein>
<dbReference type="EMBL" id="GBXM01037152">
    <property type="protein sequence ID" value="JAH71425.1"/>
    <property type="molecule type" value="Transcribed_RNA"/>
</dbReference>
<dbReference type="AlphaFoldDB" id="A0A0E9V1W7"/>
<organism evidence="1">
    <name type="scientific">Anguilla anguilla</name>
    <name type="common">European freshwater eel</name>
    <name type="synonym">Muraena anguilla</name>
    <dbReference type="NCBI Taxonomy" id="7936"/>
    <lineage>
        <taxon>Eukaryota</taxon>
        <taxon>Metazoa</taxon>
        <taxon>Chordata</taxon>
        <taxon>Craniata</taxon>
        <taxon>Vertebrata</taxon>
        <taxon>Euteleostomi</taxon>
        <taxon>Actinopterygii</taxon>
        <taxon>Neopterygii</taxon>
        <taxon>Teleostei</taxon>
        <taxon>Anguilliformes</taxon>
        <taxon>Anguillidae</taxon>
        <taxon>Anguilla</taxon>
    </lineage>
</organism>
<proteinExistence type="predicted"/>